<dbReference type="KEGG" id="nib:GU926_13730"/>
<dbReference type="RefSeq" id="WP_160692834.1">
    <property type="nucleotide sequence ID" value="NZ_CP047897.1"/>
</dbReference>
<name>A0A6P1P141_9BACT</name>
<evidence type="ECO:0000313" key="3">
    <source>
        <dbReference type="Proteomes" id="UP000464214"/>
    </source>
</evidence>
<proteinExistence type="predicted"/>
<dbReference type="EMBL" id="CP047897">
    <property type="protein sequence ID" value="QHL88435.1"/>
    <property type="molecule type" value="Genomic_DNA"/>
</dbReference>
<evidence type="ECO:0000313" key="2">
    <source>
        <dbReference type="EMBL" id="QHL88435.1"/>
    </source>
</evidence>
<dbReference type="Proteomes" id="UP000464214">
    <property type="component" value="Chromosome"/>
</dbReference>
<dbReference type="InterPro" id="IPR024311">
    <property type="entry name" value="Lipocalin-like"/>
</dbReference>
<sequence length="137" mass="15877">MKKILFFLLTLFVFTACDSKDDDPAAANIVGIWNIDKYQEIEPDGTVNDTDLDVGYIEFESNGDFTFNFEGFPDEGKYVYDEANKKFNLTYNDDPGRVRTYNVVTFTAKDLVIEKKEMSTYPGEEGVWTDRYELKKR</sequence>
<reference evidence="2 3" key="1">
    <citation type="submission" date="2020-01" db="EMBL/GenBank/DDBJ databases">
        <authorList>
            <person name="Kim M."/>
        </authorList>
    </citation>
    <scope>NUCLEOTIDE SEQUENCE [LARGE SCALE GENOMIC DNA]</scope>
    <source>
        <strain evidence="2 3">BT10</strain>
    </source>
</reference>
<accession>A0A6P1P141</accession>
<gene>
    <name evidence="2" type="ORF">GU926_13730</name>
</gene>
<dbReference type="AlphaFoldDB" id="A0A6P1P141"/>
<protein>
    <recommendedName>
        <fullName evidence="1">Lipocalin-like domain-containing protein</fullName>
    </recommendedName>
</protein>
<dbReference type="PROSITE" id="PS51257">
    <property type="entry name" value="PROKAR_LIPOPROTEIN"/>
    <property type="match status" value="1"/>
</dbReference>
<feature type="domain" description="Lipocalin-like" evidence="1">
    <location>
        <begin position="29"/>
        <end position="113"/>
    </location>
</feature>
<keyword evidence="3" id="KW-1185">Reference proteome</keyword>
<evidence type="ECO:0000259" key="1">
    <source>
        <dbReference type="Pfam" id="PF13648"/>
    </source>
</evidence>
<organism evidence="2 3">
    <name type="scientific">Nibribacter ruber</name>
    <dbReference type="NCBI Taxonomy" id="2698458"/>
    <lineage>
        <taxon>Bacteria</taxon>
        <taxon>Pseudomonadati</taxon>
        <taxon>Bacteroidota</taxon>
        <taxon>Cytophagia</taxon>
        <taxon>Cytophagales</taxon>
        <taxon>Hymenobacteraceae</taxon>
        <taxon>Nibribacter</taxon>
    </lineage>
</organism>
<dbReference type="Pfam" id="PF13648">
    <property type="entry name" value="Lipocalin_4"/>
    <property type="match status" value="1"/>
</dbReference>